<gene>
    <name evidence="3" type="ORF">CARUB_v10020890mg</name>
</gene>
<evidence type="ECO:0000313" key="3">
    <source>
        <dbReference type="EMBL" id="EOA35667.1"/>
    </source>
</evidence>
<dbReference type="Proteomes" id="UP000029121">
    <property type="component" value="Unassembled WGS sequence"/>
</dbReference>
<dbReference type="PANTHER" id="PTHR33565">
    <property type="entry name" value="DORMANCY-ASSOCIATED PROTEIN 1"/>
    <property type="match status" value="1"/>
</dbReference>
<dbReference type="OrthoDB" id="1912652at2759"/>
<name>R0GIF1_9BRAS</name>
<feature type="compositionally biased region" description="Basic and acidic residues" evidence="2">
    <location>
        <begin position="194"/>
        <end position="208"/>
    </location>
</feature>
<keyword evidence="4" id="KW-1185">Reference proteome</keyword>
<feature type="compositionally biased region" description="Low complexity" evidence="2">
    <location>
        <begin position="160"/>
        <end position="177"/>
    </location>
</feature>
<feature type="region of interest" description="Disordered" evidence="2">
    <location>
        <begin position="119"/>
        <end position="231"/>
    </location>
</feature>
<feature type="compositionally biased region" description="Pro residues" evidence="2">
    <location>
        <begin position="178"/>
        <end position="187"/>
    </location>
</feature>
<sequence>MKSHVALRSKYLSTISGSHTRPYPPYVELRSKRHVRHRSTAQIFTIAFKIIASFDESMKPLSTTNNKQQFLRKLEKDPKNFSFLSISTFLLMGLLDHLWDDTVAGPRPENGLGKLRKHHTFSFRPSSGNDQSEAGSARSYGEDSPEETVKVTRSIMIIKPPGYQSGSAPASPAGSTPPLSPFSPPLSPFSAGKEPFRFRRRSTSDAFDKAAVGGGGGSETGPRSSPPPYGM</sequence>
<evidence type="ECO:0000256" key="1">
    <source>
        <dbReference type="ARBA" id="ARBA00010502"/>
    </source>
</evidence>
<evidence type="ECO:0000256" key="2">
    <source>
        <dbReference type="SAM" id="MobiDB-lite"/>
    </source>
</evidence>
<proteinExistence type="inferred from homology"/>
<feature type="compositionally biased region" description="Polar residues" evidence="2">
    <location>
        <begin position="123"/>
        <end position="134"/>
    </location>
</feature>
<protein>
    <submittedName>
        <fullName evidence="3">Uncharacterized protein</fullName>
    </submittedName>
</protein>
<organism evidence="3 4">
    <name type="scientific">Capsella rubella</name>
    <dbReference type="NCBI Taxonomy" id="81985"/>
    <lineage>
        <taxon>Eukaryota</taxon>
        <taxon>Viridiplantae</taxon>
        <taxon>Streptophyta</taxon>
        <taxon>Embryophyta</taxon>
        <taxon>Tracheophyta</taxon>
        <taxon>Spermatophyta</taxon>
        <taxon>Magnoliopsida</taxon>
        <taxon>eudicotyledons</taxon>
        <taxon>Gunneridae</taxon>
        <taxon>Pentapetalae</taxon>
        <taxon>rosids</taxon>
        <taxon>malvids</taxon>
        <taxon>Brassicales</taxon>
        <taxon>Brassicaceae</taxon>
        <taxon>Camelineae</taxon>
        <taxon>Capsella</taxon>
    </lineage>
</organism>
<dbReference type="Pfam" id="PF05564">
    <property type="entry name" value="Auxin_repressed"/>
    <property type="match status" value="1"/>
</dbReference>
<comment type="similarity">
    <text evidence="1">Belongs to the DRM1/ARP family.</text>
</comment>
<dbReference type="InterPro" id="IPR008406">
    <property type="entry name" value="DRM/ARP"/>
</dbReference>
<dbReference type="STRING" id="81985.R0GIF1"/>
<evidence type="ECO:0000313" key="4">
    <source>
        <dbReference type="Proteomes" id="UP000029121"/>
    </source>
</evidence>
<reference evidence="4" key="1">
    <citation type="journal article" date="2013" name="Nat. Genet.">
        <title>The Capsella rubella genome and the genomic consequences of rapid mating system evolution.</title>
        <authorList>
            <person name="Slotte T."/>
            <person name="Hazzouri K.M."/>
            <person name="Agren J.A."/>
            <person name="Koenig D."/>
            <person name="Maumus F."/>
            <person name="Guo Y.L."/>
            <person name="Steige K."/>
            <person name="Platts A.E."/>
            <person name="Escobar J.S."/>
            <person name="Newman L.K."/>
            <person name="Wang W."/>
            <person name="Mandakova T."/>
            <person name="Vello E."/>
            <person name="Smith L.M."/>
            <person name="Henz S.R."/>
            <person name="Steffen J."/>
            <person name="Takuno S."/>
            <person name="Brandvain Y."/>
            <person name="Coop G."/>
            <person name="Andolfatto P."/>
            <person name="Hu T.T."/>
            <person name="Blanchette M."/>
            <person name="Clark R.M."/>
            <person name="Quesneville H."/>
            <person name="Nordborg M."/>
            <person name="Gaut B.S."/>
            <person name="Lysak M.A."/>
            <person name="Jenkins J."/>
            <person name="Grimwood J."/>
            <person name="Chapman J."/>
            <person name="Prochnik S."/>
            <person name="Shu S."/>
            <person name="Rokhsar D."/>
            <person name="Schmutz J."/>
            <person name="Weigel D."/>
            <person name="Wright S.I."/>
        </authorList>
    </citation>
    <scope>NUCLEOTIDE SEQUENCE [LARGE SCALE GENOMIC DNA]</scope>
    <source>
        <strain evidence="4">cv. Monte Gargano</strain>
    </source>
</reference>
<dbReference type="EMBL" id="KB870806">
    <property type="protein sequence ID" value="EOA35667.1"/>
    <property type="molecule type" value="Genomic_DNA"/>
</dbReference>
<dbReference type="PANTHER" id="PTHR33565:SF1">
    <property type="entry name" value="DORMANCY-ASSOCIATED PROTEIN HOMOLOG 3"/>
    <property type="match status" value="1"/>
</dbReference>
<dbReference type="KEGG" id="crb:17894985"/>
<dbReference type="AlphaFoldDB" id="R0GIF1"/>
<accession>R0GIF1</accession>
<dbReference type="eggNOG" id="ENOG502S6R7">
    <property type="taxonomic scope" value="Eukaryota"/>
</dbReference>